<organism evidence="2 3">
    <name type="scientific">Gossypium anomalum</name>
    <dbReference type="NCBI Taxonomy" id="47600"/>
    <lineage>
        <taxon>Eukaryota</taxon>
        <taxon>Viridiplantae</taxon>
        <taxon>Streptophyta</taxon>
        <taxon>Embryophyta</taxon>
        <taxon>Tracheophyta</taxon>
        <taxon>Spermatophyta</taxon>
        <taxon>Magnoliopsida</taxon>
        <taxon>eudicotyledons</taxon>
        <taxon>Gunneridae</taxon>
        <taxon>Pentapetalae</taxon>
        <taxon>rosids</taxon>
        <taxon>malvids</taxon>
        <taxon>Malvales</taxon>
        <taxon>Malvaceae</taxon>
        <taxon>Malvoideae</taxon>
        <taxon>Gossypium</taxon>
    </lineage>
</organism>
<dbReference type="PANTHER" id="PTHR13587:SF7">
    <property type="entry name" value="INTEGRATOR COMPLEX SUBUNIT 3"/>
    <property type="match status" value="1"/>
</dbReference>
<sequence length="201" mass="23333">MLNRVKRFADKTPFSLTTPNPQEYTLFNQAILYGVLIEPYFTKIHIKHLHAIIIDGYKLFLSLLVGIVNELYGKLVNSGKEQLIWVTKEMIDVSATRIDSLLVCLMRQIVGGDFSNGNLWLCFELVSLCLSKWDCLLQEKPVVLTSALYTFLRLLADHCRVSNNLKPMMLRQMEIEFFVKMLRDQFQLCLKIGRDLFHVPF</sequence>
<dbReference type="GO" id="GO:0005737">
    <property type="term" value="C:cytoplasm"/>
    <property type="evidence" value="ECO:0007669"/>
    <property type="project" value="TreeGrafter"/>
</dbReference>
<dbReference type="EMBL" id="JAHUZN010000012">
    <property type="protein sequence ID" value="KAG8474365.1"/>
    <property type="molecule type" value="Genomic_DNA"/>
</dbReference>
<keyword evidence="3" id="KW-1185">Reference proteome</keyword>
<proteinExistence type="predicted"/>
<dbReference type="AlphaFoldDB" id="A0A8J6CL94"/>
<dbReference type="InterPro" id="IPR019333">
    <property type="entry name" value="INTS3_N"/>
</dbReference>
<accession>A0A8J6CL94</accession>
<protein>
    <recommendedName>
        <fullName evidence="1">Integrator complex subunit 3 N-terminal domain-containing protein</fullName>
    </recommendedName>
</protein>
<reference evidence="2 3" key="1">
    <citation type="journal article" date="2021" name="bioRxiv">
        <title>The Gossypium anomalum genome as a resource for cotton improvement and evolutionary analysis of hybrid incompatibility.</title>
        <authorList>
            <person name="Grover C.E."/>
            <person name="Yuan D."/>
            <person name="Arick M.A."/>
            <person name="Miller E.R."/>
            <person name="Hu G."/>
            <person name="Peterson D.G."/>
            <person name="Wendel J.F."/>
            <person name="Udall J.A."/>
        </authorList>
    </citation>
    <scope>NUCLEOTIDE SEQUENCE [LARGE SCALE GENOMIC DNA]</scope>
    <source>
        <strain evidence="2">JFW-Udall</strain>
        <tissue evidence="2">Leaf</tissue>
    </source>
</reference>
<dbReference type="InterPro" id="IPR045334">
    <property type="entry name" value="INTS3"/>
</dbReference>
<gene>
    <name evidence="2" type="ORF">CXB51_034167</name>
</gene>
<evidence type="ECO:0000313" key="3">
    <source>
        <dbReference type="Proteomes" id="UP000701853"/>
    </source>
</evidence>
<dbReference type="Pfam" id="PF10189">
    <property type="entry name" value="Ints3_N"/>
    <property type="match status" value="1"/>
</dbReference>
<comment type="caution">
    <text evidence="2">The sequence shown here is derived from an EMBL/GenBank/DDBJ whole genome shotgun (WGS) entry which is preliminary data.</text>
</comment>
<feature type="domain" description="Integrator complex subunit 3 N-terminal" evidence="1">
    <location>
        <begin position="23"/>
        <end position="198"/>
    </location>
</feature>
<evidence type="ECO:0000259" key="1">
    <source>
        <dbReference type="Pfam" id="PF10189"/>
    </source>
</evidence>
<dbReference type="OrthoDB" id="1000615at2759"/>
<name>A0A8J6CL94_9ROSI</name>
<dbReference type="Proteomes" id="UP000701853">
    <property type="component" value="Chromosome 12"/>
</dbReference>
<dbReference type="PANTHER" id="PTHR13587">
    <property type="entry name" value="INTEGRATOR COMPLEX SUBUNIT 3"/>
    <property type="match status" value="1"/>
</dbReference>
<evidence type="ECO:0000313" key="2">
    <source>
        <dbReference type="EMBL" id="KAG8474365.1"/>
    </source>
</evidence>